<evidence type="ECO:0000313" key="2">
    <source>
        <dbReference type="EMBL" id="NBG95499.1"/>
    </source>
</evidence>
<feature type="transmembrane region" description="Helical" evidence="1">
    <location>
        <begin position="237"/>
        <end position="260"/>
    </location>
</feature>
<proteinExistence type="predicted"/>
<sequence length="294" mass="30371">MRKLPVFDVLGQAFSSPIRYWWPLLPVYLAVSVVIVFAMPLLFGVSMPAMGQATVPGTEAGAMIAYFALMLVLLSGVVVLTHRMAADAPDKWALGMPVVRYLITTVLLMLMLGVIAGILVLLIGLFTGGLTATPGTSVGIGGAVGIVLAVLVGIFIYGLAARLFLALPAAALGRKKAIRTAWLMSEGNTLRLLGAWVLYAILVLAVSFGLLFVVGATGFAGGANPMGGPAATSFTPVGILVTLVNVVVNYYLFIFGAAFLTYSYLELLPNAESGATAADTPAAAPAPAAPEAPS</sequence>
<feature type="transmembrane region" description="Helical" evidence="1">
    <location>
        <begin position="20"/>
        <end position="43"/>
    </location>
</feature>
<organism evidence="2 3">
    <name type="scientific">Pyruvatibacter mobilis</name>
    <dbReference type="NCBI Taxonomy" id="1712261"/>
    <lineage>
        <taxon>Bacteria</taxon>
        <taxon>Pseudomonadati</taxon>
        <taxon>Pseudomonadota</taxon>
        <taxon>Alphaproteobacteria</taxon>
        <taxon>Hyphomicrobiales</taxon>
        <taxon>Parvibaculaceae</taxon>
        <taxon>Pyruvatibacter</taxon>
    </lineage>
</organism>
<comment type="caution">
    <text evidence="2">The sequence shown here is derived from an EMBL/GenBank/DDBJ whole genome shotgun (WGS) entry which is preliminary data.</text>
</comment>
<feature type="transmembrane region" description="Helical" evidence="1">
    <location>
        <begin position="101"/>
        <end position="126"/>
    </location>
</feature>
<evidence type="ECO:0008006" key="4">
    <source>
        <dbReference type="Google" id="ProtNLM"/>
    </source>
</evidence>
<feature type="transmembrane region" description="Helical" evidence="1">
    <location>
        <begin position="63"/>
        <end position="80"/>
    </location>
</feature>
<evidence type="ECO:0000256" key="1">
    <source>
        <dbReference type="SAM" id="Phobius"/>
    </source>
</evidence>
<name>A0A845QAT4_9HYPH</name>
<protein>
    <recommendedName>
        <fullName evidence="4">Glycerophosphoryl diester phosphodiesterase membrane domain-containing protein</fullName>
    </recommendedName>
</protein>
<dbReference type="GeneID" id="300655035"/>
<accession>A0A845QAT4</accession>
<evidence type="ECO:0000313" key="3">
    <source>
        <dbReference type="Proteomes" id="UP000470384"/>
    </source>
</evidence>
<gene>
    <name evidence="2" type="ORF">GTQ45_07110</name>
</gene>
<keyword evidence="1" id="KW-0812">Transmembrane</keyword>
<dbReference type="AlphaFoldDB" id="A0A845QAT4"/>
<keyword evidence="1" id="KW-0472">Membrane</keyword>
<dbReference type="OrthoDB" id="5906257at2"/>
<keyword evidence="1" id="KW-1133">Transmembrane helix</keyword>
<dbReference type="RefSeq" id="WP_160587468.1">
    <property type="nucleotide sequence ID" value="NZ_BMHN01000001.1"/>
</dbReference>
<dbReference type="EMBL" id="WXYQ01000005">
    <property type="protein sequence ID" value="NBG95499.1"/>
    <property type="molecule type" value="Genomic_DNA"/>
</dbReference>
<feature type="transmembrane region" description="Helical" evidence="1">
    <location>
        <begin position="146"/>
        <end position="172"/>
    </location>
</feature>
<feature type="transmembrane region" description="Helical" evidence="1">
    <location>
        <begin position="193"/>
        <end position="217"/>
    </location>
</feature>
<keyword evidence="3" id="KW-1185">Reference proteome</keyword>
<dbReference type="Proteomes" id="UP000470384">
    <property type="component" value="Unassembled WGS sequence"/>
</dbReference>
<reference evidence="2 3" key="1">
    <citation type="journal article" date="2016" name="Int. J. Syst. Evol. Microbiol.">
        <title>Pyruvatibacter mobilis gen. nov., sp. nov., a marine bacterium from the culture broth of Picochlorum sp. 122.</title>
        <authorList>
            <person name="Wang G."/>
            <person name="Tang M."/>
            <person name="Wu H."/>
            <person name="Dai S."/>
            <person name="Li T."/>
            <person name="Chen C."/>
            <person name="He H."/>
            <person name="Fan J."/>
            <person name="Xiang W."/>
            <person name="Li X."/>
        </authorList>
    </citation>
    <scope>NUCLEOTIDE SEQUENCE [LARGE SCALE GENOMIC DNA]</scope>
    <source>
        <strain evidence="2 3">GYP-11</strain>
    </source>
</reference>